<reference evidence="1" key="1">
    <citation type="submission" date="2014-11" db="EMBL/GenBank/DDBJ databases">
        <authorList>
            <person name="Amaro Gonzalez C."/>
        </authorList>
    </citation>
    <scope>NUCLEOTIDE SEQUENCE</scope>
</reference>
<organism evidence="1">
    <name type="scientific">Anguilla anguilla</name>
    <name type="common">European freshwater eel</name>
    <name type="synonym">Muraena anguilla</name>
    <dbReference type="NCBI Taxonomy" id="7936"/>
    <lineage>
        <taxon>Eukaryota</taxon>
        <taxon>Metazoa</taxon>
        <taxon>Chordata</taxon>
        <taxon>Craniata</taxon>
        <taxon>Vertebrata</taxon>
        <taxon>Euteleostomi</taxon>
        <taxon>Actinopterygii</taxon>
        <taxon>Neopterygii</taxon>
        <taxon>Teleostei</taxon>
        <taxon>Anguilliformes</taxon>
        <taxon>Anguillidae</taxon>
        <taxon>Anguilla</taxon>
    </lineage>
</organism>
<protein>
    <submittedName>
        <fullName evidence="1">Uncharacterized protein</fullName>
    </submittedName>
</protein>
<reference evidence="1" key="2">
    <citation type="journal article" date="2015" name="Fish Shellfish Immunol.">
        <title>Early steps in the European eel (Anguilla anguilla)-Vibrio vulnificus interaction in the gills: Role of the RtxA13 toxin.</title>
        <authorList>
            <person name="Callol A."/>
            <person name="Pajuelo D."/>
            <person name="Ebbesson L."/>
            <person name="Teles M."/>
            <person name="MacKenzie S."/>
            <person name="Amaro C."/>
        </authorList>
    </citation>
    <scope>NUCLEOTIDE SEQUENCE</scope>
</reference>
<accession>A0A0E9RPK5</accession>
<dbReference type="EMBL" id="GBXM01077471">
    <property type="protein sequence ID" value="JAH31106.1"/>
    <property type="molecule type" value="Transcribed_RNA"/>
</dbReference>
<proteinExistence type="predicted"/>
<name>A0A0E9RPK5_ANGAN</name>
<sequence>MRHLQVKEYFMPTGAMTAGAFMRRAS</sequence>
<dbReference type="AlphaFoldDB" id="A0A0E9RPK5"/>
<evidence type="ECO:0000313" key="1">
    <source>
        <dbReference type="EMBL" id="JAH31106.1"/>
    </source>
</evidence>